<name>A0ABV6ZZQ9_9PROT</name>
<dbReference type="InterPro" id="IPR025297">
    <property type="entry name" value="DUF4159"/>
</dbReference>
<evidence type="ECO:0000313" key="4">
    <source>
        <dbReference type="EMBL" id="MFC2926829.1"/>
    </source>
</evidence>
<proteinExistence type="predicted"/>
<keyword evidence="1" id="KW-1133">Transmembrane helix</keyword>
<feature type="domain" description="Aerotolerance regulator N-terminal" evidence="2">
    <location>
        <begin position="7"/>
        <end position="81"/>
    </location>
</feature>
<dbReference type="EMBL" id="JBHRSV010000026">
    <property type="protein sequence ID" value="MFC2926829.1"/>
    <property type="molecule type" value="Genomic_DNA"/>
</dbReference>
<dbReference type="Proteomes" id="UP001595379">
    <property type="component" value="Unassembled WGS sequence"/>
</dbReference>
<dbReference type="InterPro" id="IPR024163">
    <property type="entry name" value="Aerotolerance_reg_N"/>
</dbReference>
<evidence type="ECO:0000259" key="2">
    <source>
        <dbReference type="Pfam" id="PF07584"/>
    </source>
</evidence>
<feature type="transmembrane region" description="Helical" evidence="1">
    <location>
        <begin position="61"/>
        <end position="83"/>
    </location>
</feature>
<feature type="domain" description="DUF4159" evidence="3">
    <location>
        <begin position="677"/>
        <end position="882"/>
    </location>
</feature>
<feature type="transmembrane region" description="Helical" evidence="1">
    <location>
        <begin position="606"/>
        <end position="630"/>
    </location>
</feature>
<organism evidence="4 5">
    <name type="scientific">Hyphobacterium vulgare</name>
    <dbReference type="NCBI Taxonomy" id="1736751"/>
    <lineage>
        <taxon>Bacteria</taxon>
        <taxon>Pseudomonadati</taxon>
        <taxon>Pseudomonadota</taxon>
        <taxon>Alphaproteobacteria</taxon>
        <taxon>Maricaulales</taxon>
        <taxon>Maricaulaceae</taxon>
        <taxon>Hyphobacterium</taxon>
    </lineage>
</organism>
<dbReference type="PANTHER" id="PTHR37464:SF1">
    <property type="entry name" value="BLL2463 PROTEIN"/>
    <property type="match status" value="1"/>
</dbReference>
<keyword evidence="5" id="KW-1185">Reference proteome</keyword>
<dbReference type="InterPro" id="IPR011933">
    <property type="entry name" value="Double_TM_dom"/>
</dbReference>
<dbReference type="Pfam" id="PF07584">
    <property type="entry name" value="BatA"/>
    <property type="match status" value="1"/>
</dbReference>
<protein>
    <submittedName>
        <fullName evidence="4">DUF4159 domain-containing protein</fullName>
    </submittedName>
</protein>
<dbReference type="PANTHER" id="PTHR37464">
    <property type="entry name" value="BLL2463 PROTEIN"/>
    <property type="match status" value="1"/>
</dbReference>
<dbReference type="Pfam" id="PF13709">
    <property type="entry name" value="DUF4159"/>
    <property type="match status" value="1"/>
</dbReference>
<evidence type="ECO:0000259" key="3">
    <source>
        <dbReference type="Pfam" id="PF13709"/>
    </source>
</evidence>
<dbReference type="InterPro" id="IPR029062">
    <property type="entry name" value="Class_I_gatase-like"/>
</dbReference>
<evidence type="ECO:0000313" key="5">
    <source>
        <dbReference type="Proteomes" id="UP001595379"/>
    </source>
</evidence>
<evidence type="ECO:0000256" key="1">
    <source>
        <dbReference type="SAM" id="Phobius"/>
    </source>
</evidence>
<dbReference type="RefSeq" id="WP_343165155.1">
    <property type="nucleotide sequence ID" value="NZ_JBHRSV010000026.1"/>
</dbReference>
<keyword evidence="1" id="KW-0472">Membrane</keyword>
<dbReference type="Gene3D" id="3.40.50.12140">
    <property type="entry name" value="Domain of unknown function DUF4159"/>
    <property type="match status" value="1"/>
</dbReference>
<keyword evidence="1" id="KW-0812">Transmembrane</keyword>
<sequence length="902" mass="96420">MLMLGPLGFAAPLALLGLLTLPILWRLLRATPPPPKRAIFPPLRLLRDAPDDTETPHHAPWWLIVFRLLLAALIIIALARPVWQPEPDNLAPRPLLLVVDNGWASAPSWDAVRREAERHINRADSAGQPAVLLLTADLGSDEIRLDDPDLARRRLEAAVVRAWAPDRANAASRLEAADFGRALDVVWISDGVRTDGVTELATTLSDLGRVTAIRPDAGGAAIALTPPEVTPEGFAINVLRSEDSLPRTVTIQATGEDGRAVARADAVFEAGQRDVRTTIELPLELRNRVSAIRILEQTSAGAVQLTDDAWRRPTVGILDAASEDGQPLLSELHYVTRALEPFAELQRANLDTLMENPPAIIVMVDAARSDDPRLADFVDQGGVLIRFAGPRLAARGDDLLPIPLREGGRMFGGALAWDEPQRLAPFAPTSPFAGLDADPAAVVRSQVLAEPGTATDDRVWARLEDGTPLVTSARRGRGWVVLFHVTAGPEWSDLPLTGLFPRMLRRTLSLSSGGAPSAAQGGSYAIDRALDGRGRLSDPPASARPIPAQLFEQARASAETPPGLYRTGTVSAALNVLRTGAALRALPAEIGGVRFASLDAPRQTPLAGLLLAAALILLALDAFIALALAGRLAMPRFARGGTVTALAILALLPALTARAEAQDTDIQFAMEASLDLRFAYVRTGNAEIDNRSRAGLSGLSQQLMRRSAIEPVEPMAVDIERDALVFFPMIYWPVQEGAPALSPEAAARVTAYMQSGGLIVFDTQDADTAALRAGRPHPGLVRVLESVDVPSLAQMPADHVLTRSFYLLDTYPGRYSGGPVWVEADPDGAARDGTSGVVIGSNDWASAWAVGPNGAALYPVDGGDRQRELAQRFGVNLAMYALTGNYKADQVHVPALLERLGQ</sequence>
<dbReference type="SUPFAM" id="SSF52317">
    <property type="entry name" value="Class I glutamine amidotransferase-like"/>
    <property type="match status" value="1"/>
</dbReference>
<dbReference type="CDD" id="cd03143">
    <property type="entry name" value="A4_beta-galactosidase_middle_domain"/>
    <property type="match status" value="1"/>
</dbReference>
<comment type="caution">
    <text evidence="4">The sequence shown here is derived from an EMBL/GenBank/DDBJ whole genome shotgun (WGS) entry which is preliminary data.</text>
</comment>
<reference evidence="5" key="1">
    <citation type="journal article" date="2019" name="Int. J. Syst. Evol. Microbiol.">
        <title>The Global Catalogue of Microorganisms (GCM) 10K type strain sequencing project: providing services to taxonomists for standard genome sequencing and annotation.</title>
        <authorList>
            <consortium name="The Broad Institute Genomics Platform"/>
            <consortium name="The Broad Institute Genome Sequencing Center for Infectious Disease"/>
            <person name="Wu L."/>
            <person name="Ma J."/>
        </authorList>
    </citation>
    <scope>NUCLEOTIDE SEQUENCE [LARGE SCALE GENOMIC DNA]</scope>
    <source>
        <strain evidence="5">KCTC 52487</strain>
    </source>
</reference>
<gene>
    <name evidence="4" type="ORF">ACFOOR_11990</name>
</gene>
<feature type="transmembrane region" description="Helical" evidence="1">
    <location>
        <begin position="636"/>
        <end position="655"/>
    </location>
</feature>
<accession>A0ABV6ZZQ9</accession>
<dbReference type="Gene3D" id="3.40.50.880">
    <property type="match status" value="1"/>
</dbReference>
<dbReference type="NCBIfam" id="TIGR02226">
    <property type="entry name" value="two_anch"/>
    <property type="match status" value="1"/>
</dbReference>